<dbReference type="RefSeq" id="WP_145095847.1">
    <property type="nucleotide sequence ID" value="NZ_CP036348.1"/>
</dbReference>
<accession>A0A518JU05</accession>
<protein>
    <recommendedName>
        <fullName evidence="3">DUF2290 domain-containing protein</fullName>
    </recommendedName>
</protein>
<organism evidence="1 2">
    <name type="scientific">Rosistilla carotiformis</name>
    <dbReference type="NCBI Taxonomy" id="2528017"/>
    <lineage>
        <taxon>Bacteria</taxon>
        <taxon>Pseudomonadati</taxon>
        <taxon>Planctomycetota</taxon>
        <taxon>Planctomycetia</taxon>
        <taxon>Pirellulales</taxon>
        <taxon>Pirellulaceae</taxon>
        <taxon>Rosistilla</taxon>
    </lineage>
</organism>
<dbReference type="InterPro" id="IPR018742">
    <property type="entry name" value="DUF2290"/>
</dbReference>
<dbReference type="EMBL" id="CP036348">
    <property type="protein sequence ID" value="QDV69027.1"/>
    <property type="molecule type" value="Genomic_DNA"/>
</dbReference>
<evidence type="ECO:0000313" key="2">
    <source>
        <dbReference type="Proteomes" id="UP000315082"/>
    </source>
</evidence>
<dbReference type="Proteomes" id="UP000315082">
    <property type="component" value="Chromosome"/>
</dbReference>
<sequence>MIGDGMFNDQINRAADVLNQLDLLERQEYCPNRSVKAATFRALSYRETFERTIQEIAYDFILSDQSLIHFSKSGNNEHDGGLSYSYLDCPLEVQSYQDFSAEWLDIKPEDANYDDVIAEWGDSLRQEYEQYVNTCEARPVTPIRYDYAASAYMPGRHPVSHVHFGFKNHIRVATRRMLRPISFVLLVIRQRYPDEWMRFLSLDEGRHLCQEIRGTLDLVSSEFWDEPDEHQMILE</sequence>
<dbReference type="Pfam" id="PF10053">
    <property type="entry name" value="DUF2290"/>
    <property type="match status" value="1"/>
</dbReference>
<dbReference type="KEGG" id="rcf:Poly24_27410"/>
<evidence type="ECO:0000313" key="1">
    <source>
        <dbReference type="EMBL" id="QDV69027.1"/>
    </source>
</evidence>
<dbReference type="OrthoDB" id="5190544at2"/>
<gene>
    <name evidence="1" type="ORF">Poly24_27410</name>
</gene>
<dbReference type="AlphaFoldDB" id="A0A518JU05"/>
<keyword evidence="2" id="KW-1185">Reference proteome</keyword>
<name>A0A518JU05_9BACT</name>
<evidence type="ECO:0008006" key="3">
    <source>
        <dbReference type="Google" id="ProtNLM"/>
    </source>
</evidence>
<reference evidence="1 2" key="1">
    <citation type="submission" date="2019-02" db="EMBL/GenBank/DDBJ databases">
        <title>Deep-cultivation of Planctomycetes and their phenomic and genomic characterization uncovers novel biology.</title>
        <authorList>
            <person name="Wiegand S."/>
            <person name="Jogler M."/>
            <person name="Boedeker C."/>
            <person name="Pinto D."/>
            <person name="Vollmers J."/>
            <person name="Rivas-Marin E."/>
            <person name="Kohn T."/>
            <person name="Peeters S.H."/>
            <person name="Heuer A."/>
            <person name="Rast P."/>
            <person name="Oberbeckmann S."/>
            <person name="Bunk B."/>
            <person name="Jeske O."/>
            <person name="Meyerdierks A."/>
            <person name="Storesund J.E."/>
            <person name="Kallscheuer N."/>
            <person name="Luecker S."/>
            <person name="Lage O.M."/>
            <person name="Pohl T."/>
            <person name="Merkel B.J."/>
            <person name="Hornburger P."/>
            <person name="Mueller R.-W."/>
            <person name="Bruemmer F."/>
            <person name="Labrenz M."/>
            <person name="Spormann A.M."/>
            <person name="Op den Camp H."/>
            <person name="Overmann J."/>
            <person name="Amann R."/>
            <person name="Jetten M.S.M."/>
            <person name="Mascher T."/>
            <person name="Medema M.H."/>
            <person name="Devos D.P."/>
            <person name="Kaster A.-K."/>
            <person name="Ovreas L."/>
            <person name="Rohde M."/>
            <person name="Galperin M.Y."/>
            <person name="Jogler C."/>
        </authorList>
    </citation>
    <scope>NUCLEOTIDE SEQUENCE [LARGE SCALE GENOMIC DNA]</scope>
    <source>
        <strain evidence="1 2">Poly24</strain>
    </source>
</reference>
<proteinExistence type="predicted"/>